<protein>
    <submittedName>
        <fullName evidence="1">Uncharacterized protein</fullName>
    </submittedName>
</protein>
<organism evidence="1 2">
    <name type="scientific">Actinopolyspora saharensis</name>
    <dbReference type="NCBI Taxonomy" id="995062"/>
    <lineage>
        <taxon>Bacteria</taxon>
        <taxon>Bacillati</taxon>
        <taxon>Actinomycetota</taxon>
        <taxon>Actinomycetes</taxon>
        <taxon>Actinopolysporales</taxon>
        <taxon>Actinopolysporaceae</taxon>
        <taxon>Actinopolyspora</taxon>
    </lineage>
</organism>
<reference evidence="2" key="1">
    <citation type="submission" date="2016-10" db="EMBL/GenBank/DDBJ databases">
        <authorList>
            <person name="Varghese N."/>
            <person name="Submissions S."/>
        </authorList>
    </citation>
    <scope>NUCLEOTIDE SEQUENCE [LARGE SCALE GENOMIC DNA]</scope>
    <source>
        <strain evidence="2">DSM 45459</strain>
    </source>
</reference>
<dbReference type="Proteomes" id="UP000199301">
    <property type="component" value="Unassembled WGS sequence"/>
</dbReference>
<dbReference type="AlphaFoldDB" id="A0A1H0YGU6"/>
<evidence type="ECO:0000313" key="1">
    <source>
        <dbReference type="EMBL" id="SDQ14250.1"/>
    </source>
</evidence>
<evidence type="ECO:0000313" key="2">
    <source>
        <dbReference type="Proteomes" id="UP000199301"/>
    </source>
</evidence>
<proteinExistence type="predicted"/>
<sequence length="84" mass="9140">MLSVITMTQCDVTPLHLPSESTWTDATGTAHYRDCSDELGRTLCGLTVSIPDEPTHAVLGCDECVRADITRYARAHLCGVSCRD</sequence>
<accession>A0A1H0YGU6</accession>
<name>A0A1H0YGU6_9ACTN</name>
<keyword evidence="2" id="KW-1185">Reference proteome</keyword>
<gene>
    <name evidence="1" type="ORF">SAMN04489718_0441</name>
</gene>
<dbReference type="EMBL" id="FNKO01000001">
    <property type="protein sequence ID" value="SDQ14250.1"/>
    <property type="molecule type" value="Genomic_DNA"/>
</dbReference>